<dbReference type="GeneID" id="70245252"/>
<reference evidence="2" key="1">
    <citation type="submission" date="2021-12" db="EMBL/GenBank/DDBJ databases">
        <title>Convergent genome expansion in fungi linked to evolution of root-endophyte symbiosis.</title>
        <authorList>
            <consortium name="DOE Joint Genome Institute"/>
            <person name="Ke Y.-H."/>
            <person name="Bonito G."/>
            <person name="Liao H.-L."/>
            <person name="Looney B."/>
            <person name="Rojas-Flechas A."/>
            <person name="Nash J."/>
            <person name="Hameed K."/>
            <person name="Schadt C."/>
            <person name="Martin F."/>
            <person name="Crous P.W."/>
            <person name="Miettinen O."/>
            <person name="Magnuson J.K."/>
            <person name="Labbe J."/>
            <person name="Jacobson D."/>
            <person name="Doktycz M.J."/>
            <person name="Veneault-Fourrey C."/>
            <person name="Kuo A."/>
            <person name="Mondo S."/>
            <person name="Calhoun S."/>
            <person name="Riley R."/>
            <person name="Ohm R."/>
            <person name="LaButti K."/>
            <person name="Andreopoulos B."/>
            <person name="Pangilinan J."/>
            <person name="Nolan M."/>
            <person name="Tritt A."/>
            <person name="Clum A."/>
            <person name="Lipzen A."/>
            <person name="Daum C."/>
            <person name="Barry K."/>
            <person name="Grigoriev I.V."/>
            <person name="Vilgalys R."/>
        </authorList>
    </citation>
    <scope>NUCLEOTIDE SEQUENCE</scope>
    <source>
        <strain evidence="2">PMI_201</strain>
    </source>
</reference>
<gene>
    <name evidence="2" type="ORF">BGW36DRAFT_368238</name>
</gene>
<feature type="region of interest" description="Disordered" evidence="1">
    <location>
        <begin position="58"/>
        <end position="220"/>
    </location>
</feature>
<name>A0AAD4L657_9EURO</name>
<feature type="compositionally biased region" description="Basic and acidic residues" evidence="1">
    <location>
        <begin position="500"/>
        <end position="533"/>
    </location>
</feature>
<sequence>MIPCSLSLLDKCQIRAQLPQKMTKKAPYVEECADDDAHDVGNIDAKFTTQLARKSANFASNPLRTIHHTTSSNQTHHTKQPKISRNRHGSSSNGKVPVLVNIDIKGYKAGGERNGNRNGFQKTNKKTRNYKLEDDRKPKHHALTVEKPASEMKVPDTKTSHAKPKTLHVHQTSVHSEISSRGKYHEDKDYPTQFVQHSGNHSHIDSSPTQSQQPLFSPLAANGSCNYQSYPEIPPSNPSRGFALSAPNNVAIGDRNIESSSRNWVAADENPALLNFNHQLHGDSRSSYASHGWDYPDNRYYYERLNHPSSLEVSTTVGLPLYSTQHHAQYPNTPQIWPNYTYMQQTQYTNPVPHAVDESTLAPISHSVAHEYPIPPADNGYRNTWQQSYGLGRQLHPYYPGQNPYYMPSRITNFSRYFQAAEKHGEKHDEIGGRPQHPQHRRSQSNVSPISGKISSSKTARQVDSVRAGKSELKAKPHVLIKQGSPSFSRTDVHVPKRVVQEHKRRPEPAKIKPKDKDWYGNDDQGKVADTHNLDYNPQRDVIPRKPRHQYSGLDKIKGGKEEVLQSVSAKPQPLTVDALDELNRTHGDETDIKGQDVCRANSSLSDKLQAEKDTFDQRNDMAGKLSEGFYTASSQNSSSSIVNKSISAQTTETYQQIELSIKSASLIDSSDDSPCSTSDKAKDVPIGQWEDILLLTSESL</sequence>
<feature type="compositionally biased region" description="Polar residues" evidence="1">
    <location>
        <begin position="444"/>
        <end position="462"/>
    </location>
</feature>
<proteinExistence type="predicted"/>
<feature type="compositionally biased region" description="Basic and acidic residues" evidence="1">
    <location>
        <begin position="178"/>
        <end position="190"/>
    </location>
</feature>
<feature type="region of interest" description="Disordered" evidence="1">
    <location>
        <begin position="421"/>
        <end position="471"/>
    </location>
</feature>
<dbReference type="AlphaFoldDB" id="A0AAD4L657"/>
<feature type="compositionally biased region" description="Polar residues" evidence="1">
    <location>
        <begin position="193"/>
        <end position="215"/>
    </location>
</feature>
<feature type="region of interest" description="Disordered" evidence="1">
    <location>
        <begin position="500"/>
        <end position="553"/>
    </location>
</feature>
<evidence type="ECO:0000313" key="2">
    <source>
        <dbReference type="EMBL" id="KAH8705826.1"/>
    </source>
</evidence>
<comment type="caution">
    <text evidence="2">The sequence shown here is derived from an EMBL/GenBank/DDBJ whole genome shotgun (WGS) entry which is preliminary data.</text>
</comment>
<evidence type="ECO:0000256" key="1">
    <source>
        <dbReference type="SAM" id="MobiDB-lite"/>
    </source>
</evidence>
<organism evidence="2 3">
    <name type="scientific">Talaromyces proteolyticus</name>
    <dbReference type="NCBI Taxonomy" id="1131652"/>
    <lineage>
        <taxon>Eukaryota</taxon>
        <taxon>Fungi</taxon>
        <taxon>Dikarya</taxon>
        <taxon>Ascomycota</taxon>
        <taxon>Pezizomycotina</taxon>
        <taxon>Eurotiomycetes</taxon>
        <taxon>Eurotiomycetidae</taxon>
        <taxon>Eurotiales</taxon>
        <taxon>Trichocomaceae</taxon>
        <taxon>Talaromyces</taxon>
        <taxon>Talaromyces sect. Bacilispori</taxon>
    </lineage>
</organism>
<protein>
    <submittedName>
        <fullName evidence="2">Uncharacterized protein</fullName>
    </submittedName>
</protein>
<accession>A0AAD4L657</accession>
<keyword evidence="3" id="KW-1185">Reference proteome</keyword>
<dbReference type="EMBL" id="JAJTJA010000001">
    <property type="protein sequence ID" value="KAH8705826.1"/>
    <property type="molecule type" value="Genomic_DNA"/>
</dbReference>
<feature type="compositionally biased region" description="Basic residues" evidence="1">
    <location>
        <begin position="76"/>
        <end position="88"/>
    </location>
</feature>
<dbReference type="RefSeq" id="XP_046078447.1">
    <property type="nucleotide sequence ID" value="XM_046214965.1"/>
</dbReference>
<feature type="compositionally biased region" description="Basic and acidic residues" evidence="1">
    <location>
        <begin position="421"/>
        <end position="432"/>
    </location>
</feature>
<evidence type="ECO:0000313" key="3">
    <source>
        <dbReference type="Proteomes" id="UP001201262"/>
    </source>
</evidence>
<dbReference type="Proteomes" id="UP001201262">
    <property type="component" value="Unassembled WGS sequence"/>
</dbReference>
<feature type="compositionally biased region" description="Basic and acidic residues" evidence="1">
    <location>
        <begin position="148"/>
        <end position="159"/>
    </location>
</feature>